<dbReference type="EMBL" id="LK023343">
    <property type="protein sequence ID" value="CDS10886.1"/>
    <property type="molecule type" value="Genomic_DNA"/>
</dbReference>
<gene>
    <name evidence="1" type="ORF">LRAMOSA11372</name>
</gene>
<organism evidence="1">
    <name type="scientific">Lichtheimia ramosa</name>
    <dbReference type="NCBI Taxonomy" id="688394"/>
    <lineage>
        <taxon>Eukaryota</taxon>
        <taxon>Fungi</taxon>
        <taxon>Fungi incertae sedis</taxon>
        <taxon>Mucoromycota</taxon>
        <taxon>Mucoromycotina</taxon>
        <taxon>Mucoromycetes</taxon>
        <taxon>Mucorales</taxon>
        <taxon>Lichtheimiaceae</taxon>
        <taxon>Lichtheimia</taxon>
    </lineage>
</organism>
<evidence type="ECO:0000313" key="1">
    <source>
        <dbReference type="EMBL" id="CDS10886.1"/>
    </source>
</evidence>
<accession>A0A077WTG5</accession>
<sequence length="154" mass="17711">MILVQSTWGCYNGFPKTTIYRRIATIFDFMFQDTQIKLADGETPCDSSQNERHYNDIVFDSSSNDRQLFARKIDLLIRYGKDTKALELSSNEFKKPSATTSQLLAQQNKNWRVNGSILDHLHGLNKKIDAVIVMDWIGNIGYLYCLVDQDGKKH</sequence>
<protein>
    <submittedName>
        <fullName evidence="1">Uncharacterized protein</fullName>
    </submittedName>
</protein>
<reference evidence="1" key="1">
    <citation type="journal article" date="2014" name="Genome Announc.">
        <title>De novo whole-genome sequence and genome annotation of Lichtheimia ramosa.</title>
        <authorList>
            <person name="Linde J."/>
            <person name="Schwartze V."/>
            <person name="Binder U."/>
            <person name="Lass-Florl C."/>
            <person name="Voigt K."/>
            <person name="Horn F."/>
        </authorList>
    </citation>
    <scope>NUCLEOTIDE SEQUENCE</scope>
    <source>
        <strain evidence="1">JMRC FSU:6197</strain>
    </source>
</reference>
<dbReference type="AlphaFoldDB" id="A0A077WTG5"/>
<name>A0A077WTG5_9FUNG</name>
<proteinExistence type="predicted"/>
<dbReference type="OrthoDB" id="2279050at2759"/>